<evidence type="ECO:0000313" key="4">
    <source>
        <dbReference type="Proteomes" id="UP001230504"/>
    </source>
</evidence>
<protein>
    <recommendedName>
        <fullName evidence="5">Secreted protein</fullName>
    </recommendedName>
</protein>
<dbReference type="AlphaFoldDB" id="A0AAD8Q788"/>
<feature type="chain" id="PRO_5041953311" description="Secreted protein" evidence="2">
    <location>
        <begin position="27"/>
        <end position="111"/>
    </location>
</feature>
<dbReference type="EMBL" id="JAHLJV010000009">
    <property type="protein sequence ID" value="KAK1597226.1"/>
    <property type="molecule type" value="Genomic_DNA"/>
</dbReference>
<dbReference type="RefSeq" id="XP_060418040.1">
    <property type="nucleotide sequence ID" value="XM_060553072.1"/>
</dbReference>
<evidence type="ECO:0000256" key="1">
    <source>
        <dbReference type="SAM" id="MobiDB-lite"/>
    </source>
</evidence>
<evidence type="ECO:0000313" key="3">
    <source>
        <dbReference type="EMBL" id="KAK1597226.1"/>
    </source>
</evidence>
<gene>
    <name evidence="3" type="ORF">LY79DRAFT_408530</name>
</gene>
<dbReference type="Proteomes" id="UP001230504">
    <property type="component" value="Unassembled WGS sequence"/>
</dbReference>
<evidence type="ECO:0000256" key="2">
    <source>
        <dbReference type="SAM" id="SignalP"/>
    </source>
</evidence>
<accession>A0AAD8Q788</accession>
<name>A0AAD8Q788_9PEZI</name>
<evidence type="ECO:0008006" key="5">
    <source>
        <dbReference type="Google" id="ProtNLM"/>
    </source>
</evidence>
<keyword evidence="2" id="KW-0732">Signal</keyword>
<comment type="caution">
    <text evidence="3">The sequence shown here is derived from an EMBL/GenBank/DDBJ whole genome shotgun (WGS) entry which is preliminary data.</text>
</comment>
<organism evidence="3 4">
    <name type="scientific">Colletotrichum navitas</name>
    <dbReference type="NCBI Taxonomy" id="681940"/>
    <lineage>
        <taxon>Eukaryota</taxon>
        <taxon>Fungi</taxon>
        <taxon>Dikarya</taxon>
        <taxon>Ascomycota</taxon>
        <taxon>Pezizomycotina</taxon>
        <taxon>Sordariomycetes</taxon>
        <taxon>Hypocreomycetidae</taxon>
        <taxon>Glomerellales</taxon>
        <taxon>Glomerellaceae</taxon>
        <taxon>Colletotrichum</taxon>
        <taxon>Colletotrichum graminicola species complex</taxon>
    </lineage>
</organism>
<proteinExistence type="predicted"/>
<sequence>MRNSFYPFPPSVSLSFLIVLASSSHAADHGPHHLWLSLFLISASPTPWRRPVSSVFRPGLHSHRPPCRPILELEEASTSERKYTPPVRAHTRPLWEQAPLPTTPSQNKGAR</sequence>
<feature type="signal peptide" evidence="2">
    <location>
        <begin position="1"/>
        <end position="26"/>
    </location>
</feature>
<keyword evidence="4" id="KW-1185">Reference proteome</keyword>
<feature type="region of interest" description="Disordered" evidence="1">
    <location>
        <begin position="75"/>
        <end position="111"/>
    </location>
</feature>
<dbReference type="GeneID" id="85437312"/>
<reference evidence="3" key="1">
    <citation type="submission" date="2021-06" db="EMBL/GenBank/DDBJ databases">
        <title>Comparative genomics, transcriptomics and evolutionary studies reveal genomic signatures of adaptation to plant cell wall in hemibiotrophic fungi.</title>
        <authorList>
            <consortium name="DOE Joint Genome Institute"/>
            <person name="Baroncelli R."/>
            <person name="Diaz J.F."/>
            <person name="Benocci T."/>
            <person name="Peng M."/>
            <person name="Battaglia E."/>
            <person name="Haridas S."/>
            <person name="Andreopoulos W."/>
            <person name="Labutti K."/>
            <person name="Pangilinan J."/>
            <person name="Floch G.L."/>
            <person name="Makela M.R."/>
            <person name="Henrissat B."/>
            <person name="Grigoriev I.V."/>
            <person name="Crouch J.A."/>
            <person name="De Vries R.P."/>
            <person name="Sukno S.A."/>
            <person name="Thon M.R."/>
        </authorList>
    </citation>
    <scope>NUCLEOTIDE SEQUENCE</scope>
    <source>
        <strain evidence="3">CBS 125086</strain>
    </source>
</reference>